<dbReference type="GO" id="GO:0016887">
    <property type="term" value="F:ATP hydrolysis activity"/>
    <property type="evidence" value="ECO:0007669"/>
    <property type="project" value="InterPro"/>
</dbReference>
<dbReference type="PROSITE" id="PS50929">
    <property type="entry name" value="ABC_TM1F"/>
    <property type="match status" value="1"/>
</dbReference>
<feature type="transmembrane region" description="Helical" evidence="7">
    <location>
        <begin position="21"/>
        <end position="50"/>
    </location>
</feature>
<evidence type="ECO:0000256" key="7">
    <source>
        <dbReference type="SAM" id="Phobius"/>
    </source>
</evidence>
<dbReference type="GO" id="GO:0005886">
    <property type="term" value="C:plasma membrane"/>
    <property type="evidence" value="ECO:0007669"/>
    <property type="project" value="UniProtKB-SubCell"/>
</dbReference>
<comment type="subcellular location">
    <subcellularLocation>
        <location evidence="1">Cell membrane</location>
        <topology evidence="1">Multi-pass membrane protein</topology>
    </subcellularLocation>
</comment>
<gene>
    <name evidence="10" type="ORF">IAC10_00060</name>
</gene>
<feature type="domain" description="ABC transmembrane type-1" evidence="9">
    <location>
        <begin position="27"/>
        <end position="323"/>
    </location>
</feature>
<dbReference type="InterPro" id="IPR036640">
    <property type="entry name" value="ABC1_TM_sf"/>
</dbReference>
<dbReference type="EMBL" id="DVIU01000002">
    <property type="protein sequence ID" value="HIS35010.1"/>
    <property type="molecule type" value="Genomic_DNA"/>
</dbReference>
<dbReference type="InterPro" id="IPR027417">
    <property type="entry name" value="P-loop_NTPase"/>
</dbReference>
<feature type="transmembrane region" description="Helical" evidence="7">
    <location>
        <begin position="292"/>
        <end position="310"/>
    </location>
</feature>
<comment type="caution">
    <text evidence="10">The sequence shown here is derived from an EMBL/GenBank/DDBJ whole genome shotgun (WGS) entry which is preliminary data.</text>
</comment>
<dbReference type="Pfam" id="PF00005">
    <property type="entry name" value="ABC_tran"/>
    <property type="match status" value="1"/>
</dbReference>
<reference evidence="10" key="1">
    <citation type="submission" date="2020-10" db="EMBL/GenBank/DDBJ databases">
        <authorList>
            <person name="Gilroy R."/>
        </authorList>
    </citation>
    <scope>NUCLEOTIDE SEQUENCE</scope>
    <source>
        <strain evidence="10">6276</strain>
    </source>
</reference>
<keyword evidence="3" id="KW-0547">Nucleotide-binding</keyword>
<evidence type="ECO:0000256" key="1">
    <source>
        <dbReference type="ARBA" id="ARBA00004651"/>
    </source>
</evidence>
<dbReference type="SUPFAM" id="SSF90123">
    <property type="entry name" value="ABC transporter transmembrane region"/>
    <property type="match status" value="1"/>
</dbReference>
<evidence type="ECO:0000256" key="3">
    <source>
        <dbReference type="ARBA" id="ARBA00022741"/>
    </source>
</evidence>
<keyword evidence="5 7" id="KW-1133">Transmembrane helix</keyword>
<dbReference type="PANTHER" id="PTHR24221">
    <property type="entry name" value="ATP-BINDING CASSETTE SUB-FAMILY B"/>
    <property type="match status" value="1"/>
</dbReference>
<dbReference type="SMART" id="SM00382">
    <property type="entry name" value="AAA"/>
    <property type="match status" value="1"/>
</dbReference>
<feature type="transmembrane region" description="Helical" evidence="7">
    <location>
        <begin position="156"/>
        <end position="175"/>
    </location>
</feature>
<dbReference type="InterPro" id="IPR039421">
    <property type="entry name" value="Type_1_exporter"/>
</dbReference>
<dbReference type="Gene3D" id="1.20.1560.10">
    <property type="entry name" value="ABC transporter type 1, transmembrane domain"/>
    <property type="match status" value="1"/>
</dbReference>
<evidence type="ECO:0000259" key="8">
    <source>
        <dbReference type="PROSITE" id="PS50893"/>
    </source>
</evidence>
<evidence type="ECO:0000259" key="9">
    <source>
        <dbReference type="PROSITE" id="PS50929"/>
    </source>
</evidence>
<dbReference type="InterPro" id="IPR011527">
    <property type="entry name" value="ABC1_TM_dom"/>
</dbReference>
<sequence length="602" mass="68433">MYLENFRRFIKYFGDGRKLKLAGFMMLSFAAGCLEFLGIALIYPFIIMIINPETVFSNELYRRWIEFSGIGNPAVTALILGAFALLLFIFKNLYMIFYMYLQSYFINNWKQSITNKFMKYYLFAPYGDIIKSSSADKLYIVNNLPAQVMNSFLMRFLNLITNSIIVFMVIVLIMIKFPIAGLITLGFVLVSMLMQNRYFKNKTQQITLFLNQKIKAFNSITCEYLGNLKEVKMLNGESVFYSNYVKCGAQMINYTSRYEFFNSIPPYIVEILIVASLLLMGAFIAACSLRNHSVMVASFALVVAAIFRIAPALNRIQTSIINISVGRTFVKALIKEYESCNIANFVPVETDNSTNFTLRDKIELKNVCFSYNEYKLVLQNINLEIRKGDFVGIIGLSGAGKSTLADVITGMLEASSGEILIDGTKLTQKTFPQFRKIIGYVPQEINVLEKSFRENVAWGIPPHEIDDNLVVESLMKARLNDFMKDFKDGIYSVPFIDSKGISQGQKQRLAIARALYRKPEIIIFDEATSSLDVQVEHEITDMLNTLKKSTTIIAIAHRLSTLKSCNKLVYLKDGKIIDIGTFEELGTRHPDFENLVKLSSIN</sequence>
<feature type="transmembrane region" description="Helical" evidence="7">
    <location>
        <begin position="267"/>
        <end position="286"/>
    </location>
</feature>
<reference evidence="10" key="2">
    <citation type="journal article" date="2021" name="PeerJ">
        <title>Extensive microbial diversity within the chicken gut microbiome revealed by metagenomics and culture.</title>
        <authorList>
            <person name="Gilroy R."/>
            <person name="Ravi A."/>
            <person name="Getino M."/>
            <person name="Pursley I."/>
            <person name="Horton D.L."/>
            <person name="Alikhan N.F."/>
            <person name="Baker D."/>
            <person name="Gharbi K."/>
            <person name="Hall N."/>
            <person name="Watson M."/>
            <person name="Adriaenssens E.M."/>
            <person name="Foster-Nyarko E."/>
            <person name="Jarju S."/>
            <person name="Secka A."/>
            <person name="Antonio M."/>
            <person name="Oren A."/>
            <person name="Chaudhuri R.R."/>
            <person name="La Ragione R."/>
            <person name="Hildebrand F."/>
            <person name="Pallen M.J."/>
        </authorList>
    </citation>
    <scope>NUCLEOTIDE SEQUENCE</scope>
    <source>
        <strain evidence="10">6276</strain>
    </source>
</reference>
<dbReference type="GO" id="GO:0140359">
    <property type="term" value="F:ABC-type transporter activity"/>
    <property type="evidence" value="ECO:0007669"/>
    <property type="project" value="InterPro"/>
</dbReference>
<accession>A0A9D1EWW1</accession>
<dbReference type="PROSITE" id="PS50893">
    <property type="entry name" value="ABC_TRANSPORTER_2"/>
    <property type="match status" value="1"/>
</dbReference>
<feature type="transmembrane region" description="Helical" evidence="7">
    <location>
        <begin position="70"/>
        <end position="90"/>
    </location>
</feature>
<keyword evidence="2 7" id="KW-0812">Transmembrane</keyword>
<protein>
    <submittedName>
        <fullName evidence="10">ABC transporter ATP-binding protein</fullName>
    </submittedName>
</protein>
<keyword evidence="6 7" id="KW-0472">Membrane</keyword>
<evidence type="ECO:0000256" key="6">
    <source>
        <dbReference type="ARBA" id="ARBA00023136"/>
    </source>
</evidence>
<feature type="domain" description="ABC transporter" evidence="8">
    <location>
        <begin position="362"/>
        <end position="598"/>
    </location>
</feature>
<dbReference type="InterPro" id="IPR003439">
    <property type="entry name" value="ABC_transporter-like_ATP-bd"/>
</dbReference>
<evidence type="ECO:0000256" key="5">
    <source>
        <dbReference type="ARBA" id="ARBA00022989"/>
    </source>
</evidence>
<proteinExistence type="predicted"/>
<dbReference type="GO" id="GO:0034040">
    <property type="term" value="F:ATPase-coupled lipid transmembrane transporter activity"/>
    <property type="evidence" value="ECO:0007669"/>
    <property type="project" value="TreeGrafter"/>
</dbReference>
<dbReference type="InterPro" id="IPR017871">
    <property type="entry name" value="ABC_transporter-like_CS"/>
</dbReference>
<dbReference type="PROSITE" id="PS00211">
    <property type="entry name" value="ABC_TRANSPORTER_1"/>
    <property type="match status" value="1"/>
</dbReference>
<dbReference type="AlphaFoldDB" id="A0A9D1EWW1"/>
<dbReference type="SUPFAM" id="SSF52540">
    <property type="entry name" value="P-loop containing nucleoside triphosphate hydrolases"/>
    <property type="match status" value="1"/>
</dbReference>
<dbReference type="GO" id="GO:0005524">
    <property type="term" value="F:ATP binding"/>
    <property type="evidence" value="ECO:0007669"/>
    <property type="project" value="UniProtKB-KW"/>
</dbReference>
<evidence type="ECO:0000313" key="10">
    <source>
        <dbReference type="EMBL" id="HIS35010.1"/>
    </source>
</evidence>
<keyword evidence="4 10" id="KW-0067">ATP-binding</keyword>
<dbReference type="PROSITE" id="PS51257">
    <property type="entry name" value="PROKAR_LIPOPROTEIN"/>
    <property type="match status" value="1"/>
</dbReference>
<dbReference type="InterPro" id="IPR003593">
    <property type="entry name" value="AAA+_ATPase"/>
</dbReference>
<evidence type="ECO:0000256" key="2">
    <source>
        <dbReference type="ARBA" id="ARBA00022692"/>
    </source>
</evidence>
<dbReference type="Gene3D" id="3.40.50.300">
    <property type="entry name" value="P-loop containing nucleotide triphosphate hydrolases"/>
    <property type="match status" value="1"/>
</dbReference>
<evidence type="ECO:0000313" key="11">
    <source>
        <dbReference type="Proteomes" id="UP000823928"/>
    </source>
</evidence>
<evidence type="ECO:0000256" key="4">
    <source>
        <dbReference type="ARBA" id="ARBA00022840"/>
    </source>
</evidence>
<name>A0A9D1EWW1_9BACT</name>
<dbReference type="PANTHER" id="PTHR24221:SF654">
    <property type="entry name" value="ATP-BINDING CASSETTE SUB-FAMILY B MEMBER 6"/>
    <property type="match status" value="1"/>
</dbReference>
<dbReference type="Proteomes" id="UP000823928">
    <property type="component" value="Unassembled WGS sequence"/>
</dbReference>
<organism evidence="10 11">
    <name type="scientific">Candidatus Scatousia excrementigallinarum</name>
    <dbReference type="NCBI Taxonomy" id="2840935"/>
    <lineage>
        <taxon>Bacteria</taxon>
        <taxon>Candidatus Scatousia</taxon>
    </lineage>
</organism>